<feature type="compositionally biased region" description="Low complexity" evidence="1">
    <location>
        <begin position="65"/>
        <end position="74"/>
    </location>
</feature>
<feature type="region of interest" description="Disordered" evidence="1">
    <location>
        <begin position="65"/>
        <end position="118"/>
    </location>
</feature>
<evidence type="ECO:0000313" key="3">
    <source>
        <dbReference type="Proteomes" id="UP000005933"/>
    </source>
</evidence>
<dbReference type="EMBL" id="AAKL01000016">
    <property type="protein sequence ID" value="EAP73326.1"/>
    <property type="molecule type" value="Genomic_DNA"/>
</dbReference>
<protein>
    <submittedName>
        <fullName evidence="2">Uncharacterized protein</fullName>
    </submittedName>
</protein>
<proteinExistence type="predicted"/>
<organism evidence="2 3">
    <name type="scientific">Ralstonia solanacearum (strain UW551)</name>
    <dbReference type="NCBI Taxonomy" id="342110"/>
    <lineage>
        <taxon>Bacteria</taxon>
        <taxon>Pseudomonadati</taxon>
        <taxon>Pseudomonadota</taxon>
        <taxon>Betaproteobacteria</taxon>
        <taxon>Burkholderiales</taxon>
        <taxon>Burkholderiaceae</taxon>
        <taxon>Ralstonia</taxon>
        <taxon>Ralstonia solanacearum species complex</taxon>
    </lineage>
</organism>
<feature type="compositionally biased region" description="Polar residues" evidence="1">
    <location>
        <begin position="75"/>
        <end position="85"/>
    </location>
</feature>
<accession>A0AB33VEP7</accession>
<sequence>MSFLQSGFFSCRVVLEGRGILTAGRGPSGRSVRLSTPFDFRPLPKVHGTPQMPSWQNAAQPIPCAIAPAHPQHPSTYSIRQQTRAATHGGHDMKCLENAEPAQPGRRAAGMPQPLADA</sequence>
<name>A0AB33VEP7_RALSU</name>
<evidence type="ECO:0000313" key="2">
    <source>
        <dbReference type="EMBL" id="EAP73326.1"/>
    </source>
</evidence>
<evidence type="ECO:0000256" key="1">
    <source>
        <dbReference type="SAM" id="MobiDB-lite"/>
    </source>
</evidence>
<dbReference type="AlphaFoldDB" id="A0AB33VEP7"/>
<comment type="caution">
    <text evidence="2">The sequence shown here is derived from an EMBL/GenBank/DDBJ whole genome shotgun (WGS) entry which is preliminary data.</text>
</comment>
<reference evidence="2 3" key="1">
    <citation type="journal article" date="2006" name="Mol. Plant Microbe Interact.">
        <title>Identification of open reading frames unique to a select agent: Ralstonia solanacearum race 3 biovar 2.</title>
        <authorList>
            <person name="Gabriel D.W."/>
            <person name="Allen C."/>
            <person name="Schell M."/>
            <person name="Denny T.P."/>
            <person name="Greenberg J.T."/>
            <person name="Duan Y.P."/>
            <person name="Flores-Cruz Z."/>
            <person name="Huang Q."/>
            <person name="Clifford J.M."/>
            <person name="Presting G."/>
            <person name="Gonzalez E.T."/>
            <person name="Reddy J."/>
            <person name="Elphinstone J."/>
            <person name="Swanson J."/>
            <person name="Yao J."/>
            <person name="Mulholland V."/>
            <person name="Liu L."/>
            <person name="Farmerie W."/>
            <person name="Patnaikuni M."/>
            <person name="Balogh B."/>
            <person name="Norman D."/>
            <person name="Alvarez A."/>
            <person name="Castillo J.A."/>
            <person name="Jones J."/>
            <person name="Saddler G."/>
            <person name="Walunas T."/>
            <person name="Zhukov A."/>
            <person name="Mikhailova N."/>
        </authorList>
    </citation>
    <scope>NUCLEOTIDE SEQUENCE [LARGE SCALE GENOMIC DNA]</scope>
    <source>
        <strain evidence="2 3">UW551</strain>
    </source>
</reference>
<gene>
    <name evidence="2" type="ORF">RRSL_03008</name>
</gene>
<dbReference type="Proteomes" id="UP000005933">
    <property type="component" value="Unassembled WGS sequence"/>
</dbReference>